<dbReference type="RefSeq" id="WP_011110891.1">
    <property type="nucleotide sequence ID" value="NC_004757.1"/>
</dbReference>
<keyword evidence="2" id="KW-0547">Nucleotide-binding</keyword>
<dbReference type="SUPFAM" id="SSF140931">
    <property type="entry name" value="Fic-like"/>
    <property type="match status" value="1"/>
</dbReference>
<gene>
    <name evidence="4" type="ordered locus">NE0251</name>
</gene>
<dbReference type="PANTHER" id="PTHR13504:SF38">
    <property type="entry name" value="FIDO DOMAIN-CONTAINING PROTEIN"/>
    <property type="match status" value="1"/>
</dbReference>
<feature type="domain" description="Fido" evidence="3">
    <location>
        <begin position="357"/>
        <end position="501"/>
    </location>
</feature>
<evidence type="ECO:0000313" key="5">
    <source>
        <dbReference type="Proteomes" id="UP000001416"/>
    </source>
</evidence>
<keyword evidence="5" id="KW-1185">Reference proteome</keyword>
<organism evidence="4 5">
    <name type="scientific">Nitrosomonas europaea (strain ATCC 19718 / CIP 103999 / KCTC 2705 / NBRC 14298)</name>
    <dbReference type="NCBI Taxonomy" id="228410"/>
    <lineage>
        <taxon>Bacteria</taxon>
        <taxon>Pseudomonadati</taxon>
        <taxon>Pseudomonadota</taxon>
        <taxon>Betaproteobacteria</taxon>
        <taxon>Nitrosomonadales</taxon>
        <taxon>Nitrosomonadaceae</taxon>
        <taxon>Nitrosomonas</taxon>
    </lineage>
</organism>
<name>Q82XL1_NITEU</name>
<dbReference type="DNASU" id="1081179"/>
<evidence type="ECO:0000313" key="4">
    <source>
        <dbReference type="EMBL" id="CAD84162.1"/>
    </source>
</evidence>
<dbReference type="InterPro" id="IPR040198">
    <property type="entry name" value="Fido_containing"/>
</dbReference>
<dbReference type="GeneID" id="87103459"/>
<dbReference type="OrthoDB" id="9813719at2"/>
<dbReference type="Gene3D" id="1.10.3290.10">
    <property type="entry name" value="Fido-like domain"/>
    <property type="match status" value="1"/>
</dbReference>
<dbReference type="InterPro" id="IPR036597">
    <property type="entry name" value="Fido-like_dom_sf"/>
</dbReference>
<dbReference type="Pfam" id="PF02661">
    <property type="entry name" value="Fic"/>
    <property type="match status" value="1"/>
</dbReference>
<dbReference type="HOGENOM" id="CLU_548181_0_0_4"/>
<evidence type="ECO:0000256" key="2">
    <source>
        <dbReference type="PIRSR" id="PIRSR640198-2"/>
    </source>
</evidence>
<feature type="active site" evidence="1">
    <location>
        <position position="443"/>
    </location>
</feature>
<dbReference type="PROSITE" id="PS51459">
    <property type="entry name" value="FIDO"/>
    <property type="match status" value="1"/>
</dbReference>
<dbReference type="AlphaFoldDB" id="Q82XL1"/>
<keyword evidence="2" id="KW-0067">ATP-binding</keyword>
<proteinExistence type="predicted"/>
<evidence type="ECO:0000259" key="3">
    <source>
        <dbReference type="PROSITE" id="PS51459"/>
    </source>
</evidence>
<dbReference type="InterPro" id="IPR003812">
    <property type="entry name" value="Fido"/>
</dbReference>
<dbReference type="EMBL" id="AL954747">
    <property type="protein sequence ID" value="CAD84162.1"/>
    <property type="molecule type" value="Genomic_DNA"/>
</dbReference>
<dbReference type="KEGG" id="neu:NE0251"/>
<dbReference type="SMR" id="Q82XL1"/>
<dbReference type="STRING" id="228410.NE0251"/>
<evidence type="ECO:0000256" key="1">
    <source>
        <dbReference type="PIRSR" id="PIRSR640198-1"/>
    </source>
</evidence>
<dbReference type="eggNOG" id="COG3177">
    <property type="taxonomic scope" value="Bacteria"/>
</dbReference>
<sequence>MATPADKLAESLAVLKTLRDQGRKALRSEDMGRTHRERLMRNGFIKEVMKGWYIPSRPDEPAGESTSWYASFWVFCASYLESRFGDEWCVSPEQSIHLHTGNWSVPKQLLIRSPKGGNKPTGLLHGTSILDVRLELPPASDTEIKEGMRIYNLPAALVGCSQTQFSAHPTEMRTALTMMQDASELLGRLLAGGHSKIAGWLAGACRSIGRKQIADDILGAMRAAGYTVNENNPFKDQAQIIFSPRETSPYVNRMRMNWASMREDVLHSFPAAPGLPADSAKYLKQVEAVYVNDAYNSLSIEGYKVSAALIEKVRSGNWNPDSNKDDQDHRNALAARGYWQAFQKVRESIGKVLSQENAGTVAESDHAQWYRELFGPSVTAGILKAADLAGYRNSPVYIRRSMHTPPGKEAVRELMPVLFELLQQENEAAVRVVLGHFMFVYIHPYIDGNGRIGRFLMNLMSASGGYSWIVIPLEQRNDYMAALESASVEGDIKPFSTLLANLVSTG</sequence>
<reference evidence="4 5" key="1">
    <citation type="journal article" date="2003" name="J. Bacteriol.">
        <title>Complete genome sequence of the ammonia-oxidizing bacterium and obligate chemolithoautotroph Nitrosomonas europaea.</title>
        <authorList>
            <person name="Chain P."/>
            <person name="Lamerdin J."/>
            <person name="Larimer F."/>
            <person name="Regala W."/>
            <person name="Land M."/>
            <person name="Hauser L."/>
            <person name="Hooper A."/>
            <person name="Klotz M."/>
            <person name="Norton J."/>
            <person name="Sayavedra-Soto L."/>
            <person name="Arciero D."/>
            <person name="Hommes N."/>
            <person name="Whittaker M."/>
            <person name="Arp D."/>
        </authorList>
    </citation>
    <scope>NUCLEOTIDE SEQUENCE [LARGE SCALE GENOMIC DNA]</scope>
    <source>
        <strain evidence="5">ATCC 19718 / CIP 103999 / KCTC 2705 / NBRC 14298</strain>
    </source>
</reference>
<accession>Q82XL1</accession>
<dbReference type="GO" id="GO:0005524">
    <property type="term" value="F:ATP binding"/>
    <property type="evidence" value="ECO:0007669"/>
    <property type="project" value="UniProtKB-KW"/>
</dbReference>
<dbReference type="PANTHER" id="PTHR13504">
    <property type="entry name" value="FIDO DOMAIN-CONTAINING PROTEIN DDB_G0283145"/>
    <property type="match status" value="1"/>
</dbReference>
<protein>
    <recommendedName>
        <fullName evidence="3">Fido domain-containing protein</fullName>
    </recommendedName>
</protein>
<dbReference type="Proteomes" id="UP000001416">
    <property type="component" value="Chromosome"/>
</dbReference>
<feature type="binding site" evidence="2">
    <location>
        <begin position="447"/>
        <end position="454"/>
    </location>
    <ligand>
        <name>ATP</name>
        <dbReference type="ChEBI" id="CHEBI:30616"/>
    </ligand>
</feature>